<sequence>MDIGQDQEIATSSNCYNGSLQTVHMKMEL</sequence>
<reference evidence="1" key="2">
    <citation type="journal article" date="2015" name="Data Brief">
        <title>Shoot transcriptome of the giant reed, Arundo donax.</title>
        <authorList>
            <person name="Barrero R.A."/>
            <person name="Guerrero F.D."/>
            <person name="Moolhuijzen P."/>
            <person name="Goolsby J.A."/>
            <person name="Tidwell J."/>
            <person name="Bellgard S.E."/>
            <person name="Bellgard M.I."/>
        </authorList>
    </citation>
    <scope>NUCLEOTIDE SEQUENCE</scope>
    <source>
        <tissue evidence="1">Shoot tissue taken approximately 20 cm above the soil surface</tissue>
    </source>
</reference>
<dbReference type="AlphaFoldDB" id="A0A0A9E2C5"/>
<name>A0A0A9E2C5_ARUDO</name>
<proteinExistence type="predicted"/>
<protein>
    <submittedName>
        <fullName evidence="1">Uncharacterized protein</fullName>
    </submittedName>
</protein>
<accession>A0A0A9E2C5</accession>
<dbReference type="EMBL" id="GBRH01204732">
    <property type="protein sequence ID" value="JAD93163.1"/>
    <property type="molecule type" value="Transcribed_RNA"/>
</dbReference>
<reference evidence="1" key="1">
    <citation type="submission" date="2014-09" db="EMBL/GenBank/DDBJ databases">
        <authorList>
            <person name="Magalhaes I.L.F."/>
            <person name="Oliveira U."/>
            <person name="Santos F.R."/>
            <person name="Vidigal T.H.D.A."/>
            <person name="Brescovit A.D."/>
            <person name="Santos A.J."/>
        </authorList>
    </citation>
    <scope>NUCLEOTIDE SEQUENCE</scope>
    <source>
        <tissue evidence="1">Shoot tissue taken approximately 20 cm above the soil surface</tissue>
    </source>
</reference>
<evidence type="ECO:0000313" key="1">
    <source>
        <dbReference type="EMBL" id="JAD93163.1"/>
    </source>
</evidence>
<organism evidence="1">
    <name type="scientific">Arundo donax</name>
    <name type="common">Giant reed</name>
    <name type="synonym">Donax arundinaceus</name>
    <dbReference type="NCBI Taxonomy" id="35708"/>
    <lineage>
        <taxon>Eukaryota</taxon>
        <taxon>Viridiplantae</taxon>
        <taxon>Streptophyta</taxon>
        <taxon>Embryophyta</taxon>
        <taxon>Tracheophyta</taxon>
        <taxon>Spermatophyta</taxon>
        <taxon>Magnoliopsida</taxon>
        <taxon>Liliopsida</taxon>
        <taxon>Poales</taxon>
        <taxon>Poaceae</taxon>
        <taxon>PACMAD clade</taxon>
        <taxon>Arundinoideae</taxon>
        <taxon>Arundineae</taxon>
        <taxon>Arundo</taxon>
    </lineage>
</organism>